<feature type="domain" description="NAD-dependent epimerase/dehydratase" evidence="3">
    <location>
        <begin position="3"/>
        <end position="294"/>
    </location>
</feature>
<sequence length="406" mass="45711">MKIAILGGDGFVGWPTCLHLSEQGHEIHILDNLSRRWIDTELGVQSLTPMDSIQERCRIWHEVTGRRLNFHLIDLAKEYERLKSWLAEEKPDAVIHFAEQRAAPYSMKSDRHKVYTVNNNTGATHNLLAALVETGIDAHLVHLGTMGVYGYSSVGAAIPEGYLDVDVETLSGDKASQEILYPTKPGSVYHMTKSLDQILFQFYAQNDGLRITDLHQGIVWGTHTDQTRRHEQLINRFDYDGDYGTVLNRFLIQAAIGHPLTVHGTGGQTRAFIHIQDSVRCIELALQDAPKSGERVRIFNQMTETHRVRDLAEMVAKKTGAKLSFLPNPRKEAEENDLVVKNDKFLALGLDPITLQEGLLDEVVEVAKKYAHRIDRSRVPAVSAWTRDLGARVERDPEGRALRTVS</sequence>
<protein>
    <submittedName>
        <fullName evidence="4">Nucleoside-diphosphate-sugar epimerase</fullName>
    </submittedName>
</protein>
<dbReference type="InterPro" id="IPR001509">
    <property type="entry name" value="Epimerase_deHydtase"/>
</dbReference>
<dbReference type="eggNOG" id="COG0451">
    <property type="taxonomic scope" value="Bacteria"/>
</dbReference>
<dbReference type="Proteomes" id="UP000025047">
    <property type="component" value="Unassembled WGS sequence"/>
</dbReference>
<evidence type="ECO:0000256" key="2">
    <source>
        <dbReference type="ARBA" id="ARBA00007637"/>
    </source>
</evidence>
<gene>
    <name evidence="4" type="ORF">Lokhon_02428</name>
</gene>
<comment type="pathway">
    <text evidence="1">Bacterial outer membrane biogenesis; LPS O-antigen biosynthesis.</text>
</comment>
<dbReference type="STRING" id="1122180.Lokhon_02428"/>
<dbReference type="RefSeq" id="WP_017929670.1">
    <property type="nucleotide sequence ID" value="NZ_KB823003.1"/>
</dbReference>
<dbReference type="PANTHER" id="PTHR43000">
    <property type="entry name" value="DTDP-D-GLUCOSE 4,6-DEHYDRATASE-RELATED"/>
    <property type="match status" value="1"/>
</dbReference>
<name>A0A017H8S8_9RHOB</name>
<evidence type="ECO:0000256" key="1">
    <source>
        <dbReference type="ARBA" id="ARBA00005125"/>
    </source>
</evidence>
<dbReference type="PATRIC" id="fig|1122180.6.peg.2411"/>
<organism evidence="4 5">
    <name type="scientific">Limimaricola hongkongensis DSM 17492</name>
    <dbReference type="NCBI Taxonomy" id="1122180"/>
    <lineage>
        <taxon>Bacteria</taxon>
        <taxon>Pseudomonadati</taxon>
        <taxon>Pseudomonadota</taxon>
        <taxon>Alphaproteobacteria</taxon>
        <taxon>Rhodobacterales</taxon>
        <taxon>Paracoccaceae</taxon>
        <taxon>Limimaricola</taxon>
    </lineage>
</organism>
<dbReference type="EMBL" id="APGJ01000007">
    <property type="protein sequence ID" value="EYD70786.1"/>
    <property type="molecule type" value="Genomic_DNA"/>
</dbReference>
<keyword evidence="5" id="KW-1185">Reference proteome</keyword>
<comment type="similarity">
    <text evidence="2">Belongs to the NAD(P)-dependent epimerase/dehydratase family.</text>
</comment>
<dbReference type="Gene3D" id="3.40.50.720">
    <property type="entry name" value="NAD(P)-binding Rossmann-like Domain"/>
    <property type="match status" value="1"/>
</dbReference>
<proteinExistence type="inferred from homology"/>
<evidence type="ECO:0000313" key="4">
    <source>
        <dbReference type="EMBL" id="EYD70786.1"/>
    </source>
</evidence>
<comment type="caution">
    <text evidence="4">The sequence shown here is derived from an EMBL/GenBank/DDBJ whole genome shotgun (WGS) entry which is preliminary data.</text>
</comment>
<dbReference type="SUPFAM" id="SSF51735">
    <property type="entry name" value="NAD(P)-binding Rossmann-fold domains"/>
    <property type="match status" value="1"/>
</dbReference>
<accession>A0A017H8S8</accession>
<evidence type="ECO:0000313" key="5">
    <source>
        <dbReference type="Proteomes" id="UP000025047"/>
    </source>
</evidence>
<dbReference type="Gene3D" id="3.90.25.10">
    <property type="entry name" value="UDP-galactose 4-epimerase, domain 1"/>
    <property type="match status" value="1"/>
</dbReference>
<evidence type="ECO:0000259" key="3">
    <source>
        <dbReference type="Pfam" id="PF01370"/>
    </source>
</evidence>
<dbReference type="AlphaFoldDB" id="A0A017H8S8"/>
<dbReference type="InterPro" id="IPR036291">
    <property type="entry name" value="NAD(P)-bd_dom_sf"/>
</dbReference>
<reference evidence="4 5" key="1">
    <citation type="submission" date="2013-03" db="EMBL/GenBank/DDBJ databases">
        <authorList>
            <person name="Fiebig A."/>
            <person name="Goeker M."/>
            <person name="Klenk H.-P.P."/>
        </authorList>
    </citation>
    <scope>NUCLEOTIDE SEQUENCE [LARGE SCALE GENOMIC DNA]</scope>
    <source>
        <strain evidence="4 5">DSM 17492</strain>
    </source>
</reference>
<dbReference type="Pfam" id="PF01370">
    <property type="entry name" value="Epimerase"/>
    <property type="match status" value="1"/>
</dbReference>
<dbReference type="HOGENOM" id="CLU_040971_0_0_5"/>
<dbReference type="OrthoDB" id="9771073at2"/>